<feature type="compositionally biased region" description="Basic and acidic residues" evidence="1">
    <location>
        <begin position="1"/>
        <end position="10"/>
    </location>
</feature>
<evidence type="ECO:0000313" key="3">
    <source>
        <dbReference type="Proteomes" id="UP000663853"/>
    </source>
</evidence>
<gene>
    <name evidence="2" type="ORF">RDB_LOCUS92188</name>
</gene>
<feature type="compositionally biased region" description="Polar residues" evidence="1">
    <location>
        <begin position="81"/>
        <end position="90"/>
    </location>
</feature>
<organism evidence="2 3">
    <name type="scientific">Rhizoctonia solani</name>
    <dbReference type="NCBI Taxonomy" id="456999"/>
    <lineage>
        <taxon>Eukaryota</taxon>
        <taxon>Fungi</taxon>
        <taxon>Dikarya</taxon>
        <taxon>Basidiomycota</taxon>
        <taxon>Agaricomycotina</taxon>
        <taxon>Agaricomycetes</taxon>
        <taxon>Cantharellales</taxon>
        <taxon>Ceratobasidiaceae</taxon>
        <taxon>Rhizoctonia</taxon>
    </lineage>
</organism>
<feature type="compositionally biased region" description="Polar residues" evidence="1">
    <location>
        <begin position="11"/>
        <end position="20"/>
    </location>
</feature>
<comment type="caution">
    <text evidence="2">The sequence shown here is derived from an EMBL/GenBank/DDBJ whole genome shotgun (WGS) entry which is preliminary data.</text>
</comment>
<feature type="region of interest" description="Disordered" evidence="1">
    <location>
        <begin position="1"/>
        <end position="90"/>
    </location>
</feature>
<dbReference type="AlphaFoldDB" id="A0A8H3CI11"/>
<evidence type="ECO:0000256" key="1">
    <source>
        <dbReference type="SAM" id="MobiDB-lite"/>
    </source>
</evidence>
<dbReference type="Proteomes" id="UP000663853">
    <property type="component" value="Unassembled WGS sequence"/>
</dbReference>
<feature type="compositionally biased region" description="Basic residues" evidence="1">
    <location>
        <begin position="42"/>
        <end position="78"/>
    </location>
</feature>
<name>A0A8H3CI11_9AGAM</name>
<proteinExistence type="predicted"/>
<accession>A0A8H3CI11</accession>
<sequence length="90" mass="10562">MHPQRERNSRSDGGTRSSSLYWWPLQKPQAPLTPMNPSPKHTGPRTRSTSRRWRSRIHRNAKHLRLKKPSTRSLRPKTRLMGSSTHRSKT</sequence>
<evidence type="ECO:0000313" key="2">
    <source>
        <dbReference type="EMBL" id="CAE6483065.1"/>
    </source>
</evidence>
<dbReference type="EMBL" id="CAJMXA010002518">
    <property type="protein sequence ID" value="CAE6483065.1"/>
    <property type="molecule type" value="Genomic_DNA"/>
</dbReference>
<reference evidence="2" key="1">
    <citation type="submission" date="2021-01" db="EMBL/GenBank/DDBJ databases">
        <authorList>
            <person name="Kaushik A."/>
        </authorList>
    </citation>
    <scope>NUCLEOTIDE SEQUENCE</scope>
    <source>
        <strain evidence="2">AG6-10EEA</strain>
    </source>
</reference>
<protein>
    <submittedName>
        <fullName evidence="2">Uncharacterized protein</fullName>
    </submittedName>
</protein>